<sequence>MGKYEDAIIYLNKSLEIKPNNVSALTNCGDIYRMLNRYEESLADLNKALEIDPNCVEALNNLTYRVMDRYEESLTDLSRSLELEPNNVDVLNNRGNIYRMLGKYEESLVDLNKALEIEPNSVDAWNIQSFSDLSKSSEINQNNRSTCQMVESIADSCKSFDNIIESNNQMSSGDNSDDSDLNNVMALNKHGLTYQQVDDYEKTLESESNNSGVWNNLEASSNNGLAYQKMDDEMLGTSKKSLEIGPNERLDIGGSSYKSNEKLNTDLMIDYLMDRSEVLPKEPLEKSLLDLNKTLEINPDNATALYYRGLTYHYMSRYKESLVNLNKSLGIKSRIKNPEELNEGQVEIKDAFLEADKIINKSSINLQHQDAKYVSQSLDQVIGNYKLS</sequence>
<dbReference type="Gene3D" id="1.25.40.10">
    <property type="entry name" value="Tetratricopeptide repeat domain"/>
    <property type="match status" value="3"/>
</dbReference>
<organism evidence="4 5">
    <name type="scientific">Cetraspora pellucida</name>
    <dbReference type="NCBI Taxonomy" id="1433469"/>
    <lineage>
        <taxon>Eukaryota</taxon>
        <taxon>Fungi</taxon>
        <taxon>Fungi incertae sedis</taxon>
        <taxon>Mucoromycota</taxon>
        <taxon>Glomeromycotina</taxon>
        <taxon>Glomeromycetes</taxon>
        <taxon>Diversisporales</taxon>
        <taxon>Gigasporaceae</taxon>
        <taxon>Cetraspora</taxon>
    </lineage>
</organism>
<dbReference type="Pfam" id="PF13181">
    <property type="entry name" value="TPR_8"/>
    <property type="match status" value="1"/>
</dbReference>
<name>A0A9N9AKX5_9GLOM</name>
<dbReference type="PANTHER" id="PTHR44858:SF1">
    <property type="entry name" value="UDP-N-ACETYLGLUCOSAMINE--PEPTIDE N-ACETYLGLUCOSAMINYLTRANSFERASE SPINDLY-RELATED"/>
    <property type="match status" value="1"/>
</dbReference>
<evidence type="ECO:0000256" key="1">
    <source>
        <dbReference type="ARBA" id="ARBA00022737"/>
    </source>
</evidence>
<gene>
    <name evidence="4" type="ORF">CPELLU_LOCUS3946</name>
</gene>
<keyword evidence="1" id="KW-0677">Repeat</keyword>
<dbReference type="AlphaFoldDB" id="A0A9N9AKX5"/>
<evidence type="ECO:0000313" key="5">
    <source>
        <dbReference type="Proteomes" id="UP000789759"/>
    </source>
</evidence>
<dbReference type="Pfam" id="PF00515">
    <property type="entry name" value="TPR_1"/>
    <property type="match status" value="2"/>
</dbReference>
<evidence type="ECO:0000313" key="4">
    <source>
        <dbReference type="EMBL" id="CAG8533295.1"/>
    </source>
</evidence>
<evidence type="ECO:0000256" key="2">
    <source>
        <dbReference type="ARBA" id="ARBA00022803"/>
    </source>
</evidence>
<feature type="repeat" description="TPR" evidence="3">
    <location>
        <begin position="22"/>
        <end position="55"/>
    </location>
</feature>
<dbReference type="PROSITE" id="PS50293">
    <property type="entry name" value="TPR_REGION"/>
    <property type="match status" value="2"/>
</dbReference>
<dbReference type="SUPFAM" id="SSF48452">
    <property type="entry name" value="TPR-like"/>
    <property type="match status" value="2"/>
</dbReference>
<dbReference type="InterPro" id="IPR050498">
    <property type="entry name" value="Ycf3"/>
</dbReference>
<keyword evidence="2 3" id="KW-0802">TPR repeat</keyword>
<dbReference type="OrthoDB" id="1926212at2759"/>
<evidence type="ECO:0000256" key="3">
    <source>
        <dbReference type="PROSITE-ProRule" id="PRU00339"/>
    </source>
</evidence>
<dbReference type="InterPro" id="IPR019734">
    <property type="entry name" value="TPR_rpt"/>
</dbReference>
<accession>A0A9N9AKX5</accession>
<dbReference type="PANTHER" id="PTHR44858">
    <property type="entry name" value="TETRATRICOPEPTIDE REPEAT PROTEIN 6"/>
    <property type="match status" value="1"/>
</dbReference>
<proteinExistence type="predicted"/>
<comment type="caution">
    <text evidence="4">The sequence shown here is derived from an EMBL/GenBank/DDBJ whole genome shotgun (WGS) entry which is preliminary data.</text>
</comment>
<dbReference type="EMBL" id="CAJVQA010001993">
    <property type="protein sequence ID" value="CAG8533295.1"/>
    <property type="molecule type" value="Genomic_DNA"/>
</dbReference>
<dbReference type="Proteomes" id="UP000789759">
    <property type="component" value="Unassembled WGS sequence"/>
</dbReference>
<dbReference type="PROSITE" id="PS50005">
    <property type="entry name" value="TPR"/>
    <property type="match status" value="2"/>
</dbReference>
<protein>
    <submittedName>
        <fullName evidence="4">17573_t:CDS:1</fullName>
    </submittedName>
</protein>
<dbReference type="InterPro" id="IPR011990">
    <property type="entry name" value="TPR-like_helical_dom_sf"/>
</dbReference>
<dbReference type="SMART" id="SM00028">
    <property type="entry name" value="TPR"/>
    <property type="match status" value="5"/>
</dbReference>
<keyword evidence="5" id="KW-1185">Reference proteome</keyword>
<feature type="repeat" description="TPR" evidence="3">
    <location>
        <begin position="88"/>
        <end position="121"/>
    </location>
</feature>
<reference evidence="4" key="1">
    <citation type="submission" date="2021-06" db="EMBL/GenBank/DDBJ databases">
        <authorList>
            <person name="Kallberg Y."/>
            <person name="Tangrot J."/>
            <person name="Rosling A."/>
        </authorList>
    </citation>
    <scope>NUCLEOTIDE SEQUENCE</scope>
    <source>
        <strain evidence="4">FL966</strain>
    </source>
</reference>